<evidence type="ECO:0000256" key="2">
    <source>
        <dbReference type="ARBA" id="ARBA00008684"/>
    </source>
</evidence>
<accession>A0A5J9WHC3</accession>
<dbReference type="AlphaFoldDB" id="A0A5J9WHC3"/>
<comment type="subcellular location">
    <subcellularLocation>
        <location evidence="1">Cell membrane</location>
    </subcellularLocation>
</comment>
<evidence type="ECO:0000256" key="3">
    <source>
        <dbReference type="ARBA" id="ARBA00022475"/>
    </source>
</evidence>
<evidence type="ECO:0000259" key="11">
    <source>
        <dbReference type="PROSITE" id="PS50011"/>
    </source>
</evidence>
<comment type="similarity">
    <text evidence="2">Belongs to the protein kinase superfamily. Ser/Thr protein kinase family.</text>
</comment>
<evidence type="ECO:0000313" key="12">
    <source>
        <dbReference type="EMBL" id="TVU47473.1"/>
    </source>
</evidence>
<gene>
    <name evidence="12" type="ORF">EJB05_07076</name>
</gene>
<protein>
    <recommendedName>
        <fullName evidence="11">Protein kinase domain-containing protein</fullName>
    </recommendedName>
</protein>
<dbReference type="GO" id="GO:0005886">
    <property type="term" value="C:plasma membrane"/>
    <property type="evidence" value="ECO:0007669"/>
    <property type="project" value="UniProtKB-SubCell"/>
</dbReference>
<dbReference type="PROSITE" id="PS50011">
    <property type="entry name" value="PROTEIN_KINASE_DOM"/>
    <property type="match status" value="1"/>
</dbReference>
<feature type="non-terminal residue" evidence="12">
    <location>
        <position position="1"/>
    </location>
</feature>
<dbReference type="GO" id="GO:0004674">
    <property type="term" value="F:protein serine/threonine kinase activity"/>
    <property type="evidence" value="ECO:0007669"/>
    <property type="project" value="UniProtKB-KW"/>
</dbReference>
<dbReference type="Gene3D" id="3.30.200.20">
    <property type="entry name" value="Phosphorylase Kinase, domain 1"/>
    <property type="match status" value="1"/>
</dbReference>
<feature type="compositionally biased region" description="Polar residues" evidence="10">
    <location>
        <begin position="442"/>
        <end position="464"/>
    </location>
</feature>
<keyword evidence="9" id="KW-0472">Membrane</keyword>
<evidence type="ECO:0000256" key="4">
    <source>
        <dbReference type="ARBA" id="ARBA00022527"/>
    </source>
</evidence>
<evidence type="ECO:0000256" key="1">
    <source>
        <dbReference type="ARBA" id="ARBA00004236"/>
    </source>
</evidence>
<evidence type="ECO:0000313" key="13">
    <source>
        <dbReference type="Proteomes" id="UP000324897"/>
    </source>
</evidence>
<keyword evidence="4" id="KW-0723">Serine/threonine-protein kinase</keyword>
<name>A0A5J9WHC3_9POAL</name>
<dbReference type="InterPro" id="IPR001245">
    <property type="entry name" value="Ser-Thr/Tyr_kinase_cat_dom"/>
</dbReference>
<dbReference type="GO" id="GO:0005524">
    <property type="term" value="F:ATP binding"/>
    <property type="evidence" value="ECO:0007669"/>
    <property type="project" value="UniProtKB-KW"/>
</dbReference>
<reference evidence="12 13" key="1">
    <citation type="journal article" date="2019" name="Sci. Rep.">
        <title>A high-quality genome of Eragrostis curvula grass provides insights into Poaceae evolution and supports new strategies to enhance forage quality.</title>
        <authorList>
            <person name="Carballo J."/>
            <person name="Santos B.A.C.M."/>
            <person name="Zappacosta D."/>
            <person name="Garbus I."/>
            <person name="Selva J.P."/>
            <person name="Gallo C.A."/>
            <person name="Diaz A."/>
            <person name="Albertini E."/>
            <person name="Caccamo M."/>
            <person name="Echenique V."/>
        </authorList>
    </citation>
    <scope>NUCLEOTIDE SEQUENCE [LARGE SCALE GENOMIC DNA]</scope>
    <source>
        <strain evidence="13">cv. Victoria</strain>
        <tissue evidence="12">Leaf</tissue>
    </source>
</reference>
<feature type="compositionally biased region" description="Low complexity" evidence="10">
    <location>
        <begin position="25"/>
        <end position="35"/>
    </location>
</feature>
<feature type="region of interest" description="Disordered" evidence="10">
    <location>
        <begin position="1"/>
        <end position="48"/>
    </location>
</feature>
<keyword evidence="7" id="KW-0418">Kinase</keyword>
<dbReference type="Pfam" id="PF07714">
    <property type="entry name" value="PK_Tyr_Ser-Thr"/>
    <property type="match status" value="1"/>
</dbReference>
<sequence>MGSCFSAEGDGSESERKEPTETSQVAPADAAVPAASGDTHASASPSVFAHPPGNAGPILGSFFCPSFASISRPAFVYLILRRFFVVCTKMAESAVTEEAAHAEFISNPEVAKSEVMEEAAHAKLVSNQGPEKHICCKVMTYEELYSATDGFRADLFLGEGGFGPVYKGFLDSINQVAIKSLNLQGSQGDKEFLTEVLILGKLHHPNLVKLLGCCADRGQRLLVYEYMPLGSLLNHIHDLPPGKQPLDWSTRIKILLGTAEGLKHLHDKANPPVINRDVKCRNILLGEGYHPKLSDFGLAKLGPIGDDTHISTRVMGTAGYCAPEYLLSGKLTTKSDIYSFGVVMLEVLTGRKAKDENLPAPEQNLAVWAVNLIKRKDFARLPDPALLGQYHATSLYRALLVAALCVSEAPSKRPPMADIVFALKTISEMNSKHMKRLAPQSEAPSTPTRTGSDGNQVQDQEQGS</sequence>
<evidence type="ECO:0000256" key="6">
    <source>
        <dbReference type="ARBA" id="ARBA00022741"/>
    </source>
</evidence>
<dbReference type="OrthoDB" id="4062651at2759"/>
<dbReference type="PANTHER" id="PTHR47985">
    <property type="entry name" value="OS07G0668900 PROTEIN"/>
    <property type="match status" value="1"/>
</dbReference>
<dbReference type="SUPFAM" id="SSF56112">
    <property type="entry name" value="Protein kinase-like (PK-like)"/>
    <property type="match status" value="1"/>
</dbReference>
<dbReference type="Proteomes" id="UP000324897">
    <property type="component" value="Chromosome 5"/>
</dbReference>
<feature type="region of interest" description="Disordered" evidence="10">
    <location>
        <begin position="433"/>
        <end position="464"/>
    </location>
</feature>
<dbReference type="InterPro" id="IPR000719">
    <property type="entry name" value="Prot_kinase_dom"/>
</dbReference>
<evidence type="ECO:0000256" key="5">
    <source>
        <dbReference type="ARBA" id="ARBA00022679"/>
    </source>
</evidence>
<comment type="caution">
    <text evidence="12">The sequence shown here is derived from an EMBL/GenBank/DDBJ whole genome shotgun (WGS) entry which is preliminary data.</text>
</comment>
<keyword evidence="3" id="KW-1003">Cell membrane</keyword>
<keyword evidence="8" id="KW-0067">ATP-binding</keyword>
<keyword evidence="5" id="KW-0808">Transferase</keyword>
<dbReference type="PANTHER" id="PTHR47985:SF67">
    <property type="entry name" value="SERINE_THREONINE-PROTEIN KINASE RLCKVII-RELATED"/>
    <property type="match status" value="1"/>
</dbReference>
<dbReference type="Gene3D" id="1.10.510.10">
    <property type="entry name" value="Transferase(Phosphotransferase) domain 1"/>
    <property type="match status" value="1"/>
</dbReference>
<evidence type="ECO:0000256" key="10">
    <source>
        <dbReference type="SAM" id="MobiDB-lite"/>
    </source>
</evidence>
<dbReference type="FunFam" id="1.10.510.10:FF:000032">
    <property type="entry name" value="Serine/threonine-protein kinase PBS1"/>
    <property type="match status" value="1"/>
</dbReference>
<dbReference type="FunFam" id="3.30.200.20:FF:000162">
    <property type="entry name" value="Adenine nucleotide alpha hydrolase-like domain kinase"/>
    <property type="match status" value="1"/>
</dbReference>
<evidence type="ECO:0000256" key="7">
    <source>
        <dbReference type="ARBA" id="ARBA00022777"/>
    </source>
</evidence>
<proteinExistence type="inferred from homology"/>
<evidence type="ECO:0000256" key="9">
    <source>
        <dbReference type="ARBA" id="ARBA00023136"/>
    </source>
</evidence>
<evidence type="ECO:0000256" key="8">
    <source>
        <dbReference type="ARBA" id="ARBA00022840"/>
    </source>
</evidence>
<keyword evidence="13" id="KW-1185">Reference proteome</keyword>
<feature type="domain" description="Protein kinase" evidence="11">
    <location>
        <begin position="151"/>
        <end position="426"/>
    </location>
</feature>
<dbReference type="InterPro" id="IPR011009">
    <property type="entry name" value="Kinase-like_dom_sf"/>
</dbReference>
<organism evidence="12 13">
    <name type="scientific">Eragrostis curvula</name>
    <name type="common">weeping love grass</name>
    <dbReference type="NCBI Taxonomy" id="38414"/>
    <lineage>
        <taxon>Eukaryota</taxon>
        <taxon>Viridiplantae</taxon>
        <taxon>Streptophyta</taxon>
        <taxon>Embryophyta</taxon>
        <taxon>Tracheophyta</taxon>
        <taxon>Spermatophyta</taxon>
        <taxon>Magnoliopsida</taxon>
        <taxon>Liliopsida</taxon>
        <taxon>Poales</taxon>
        <taxon>Poaceae</taxon>
        <taxon>PACMAD clade</taxon>
        <taxon>Chloridoideae</taxon>
        <taxon>Eragrostideae</taxon>
        <taxon>Eragrostidinae</taxon>
        <taxon>Eragrostis</taxon>
    </lineage>
</organism>
<dbReference type="CDD" id="cd14066">
    <property type="entry name" value="STKc_IRAK"/>
    <property type="match status" value="1"/>
</dbReference>
<keyword evidence="6" id="KW-0547">Nucleotide-binding</keyword>
<dbReference type="Gramene" id="TVU47473">
    <property type="protein sequence ID" value="TVU47473"/>
    <property type="gene ID" value="EJB05_07076"/>
</dbReference>
<dbReference type="SMART" id="SM00220">
    <property type="entry name" value="S_TKc"/>
    <property type="match status" value="1"/>
</dbReference>
<dbReference type="EMBL" id="RWGY01000004">
    <property type="protein sequence ID" value="TVU47473.1"/>
    <property type="molecule type" value="Genomic_DNA"/>
</dbReference>